<organism evidence="1 2">
    <name type="scientific">Candidatus Nitrospira nitrosa</name>
    <dbReference type="NCBI Taxonomy" id="1742972"/>
    <lineage>
        <taxon>Bacteria</taxon>
        <taxon>Pseudomonadati</taxon>
        <taxon>Nitrospirota</taxon>
        <taxon>Nitrospiria</taxon>
        <taxon>Nitrospirales</taxon>
        <taxon>Nitrospiraceae</taxon>
        <taxon>Nitrospira</taxon>
    </lineage>
</organism>
<reference evidence="1 2" key="1">
    <citation type="submission" date="2015-10" db="EMBL/GenBank/DDBJ databases">
        <authorList>
            <person name="Gilbert D.G."/>
        </authorList>
    </citation>
    <scope>NUCLEOTIDE SEQUENCE [LARGE SCALE GENOMIC DNA]</scope>
    <source>
        <strain evidence="1">COMA1</strain>
    </source>
</reference>
<dbReference type="NCBIfam" id="TIGR03696">
    <property type="entry name" value="Rhs_assc_core"/>
    <property type="match status" value="1"/>
</dbReference>
<keyword evidence="2" id="KW-1185">Reference proteome</keyword>
<dbReference type="PANTHER" id="PTHR32305:SF15">
    <property type="entry name" value="PROTEIN RHSA-RELATED"/>
    <property type="match status" value="1"/>
</dbReference>
<evidence type="ECO:0000313" key="2">
    <source>
        <dbReference type="Proteomes" id="UP000199032"/>
    </source>
</evidence>
<dbReference type="AlphaFoldDB" id="A0A0S4LN15"/>
<sequence>MSISGGATASFKYDPLGRRVSKVIGSTSSQFLYDGNDIAAEIGGSAVGASYLRSLNIDEPFIRQAGTGNEFYHADALGSSLALSNTQGASGTTYTYEPFGKTTVTGTSANTLQYTGRENDGTGFYYYRTRYYYPHMHRFTREDPIGFYAGPNFYTYVSNRVTHFNDPWGLDPSQRSRFSFSAGYTWGTEGKQCTLGEGCKPTTTFPPAFQFTLFQISYNQPPPNLNPLNVNLNIYSHNPASYPALGGDVSIGTFIYENPNPDPGGQTMLQQGFSLGLGVGVGSPVSISR</sequence>
<dbReference type="EMBL" id="CZQA01000010">
    <property type="protein sequence ID" value="CUS38000.1"/>
    <property type="molecule type" value="Genomic_DNA"/>
</dbReference>
<dbReference type="PANTHER" id="PTHR32305">
    <property type="match status" value="1"/>
</dbReference>
<dbReference type="InterPro" id="IPR050708">
    <property type="entry name" value="T6SS_VgrG/RHS"/>
</dbReference>
<proteinExistence type="predicted"/>
<dbReference type="Gene3D" id="2.180.10.10">
    <property type="entry name" value="RHS repeat-associated core"/>
    <property type="match status" value="1"/>
</dbReference>
<dbReference type="Proteomes" id="UP000199032">
    <property type="component" value="Unassembled WGS sequence"/>
</dbReference>
<accession>A0A0S4LN15</accession>
<evidence type="ECO:0000313" key="1">
    <source>
        <dbReference type="EMBL" id="CUS38000.1"/>
    </source>
</evidence>
<protein>
    <recommendedName>
        <fullName evidence="3">Rhs family protein</fullName>
    </recommendedName>
</protein>
<dbReference type="InterPro" id="IPR022385">
    <property type="entry name" value="Rhs_assc_core"/>
</dbReference>
<gene>
    <name evidence="1" type="ORF">COMA1_40361</name>
</gene>
<evidence type="ECO:0008006" key="3">
    <source>
        <dbReference type="Google" id="ProtNLM"/>
    </source>
</evidence>
<name>A0A0S4LN15_9BACT</name>
<dbReference type="STRING" id="1742972.COMA1_40361"/>